<dbReference type="EMBL" id="VXIS01000048">
    <property type="protein sequence ID" value="KAA8910247.1"/>
    <property type="molecule type" value="Genomic_DNA"/>
</dbReference>
<evidence type="ECO:0000313" key="7">
    <source>
        <dbReference type="EMBL" id="KAA8910247.1"/>
    </source>
</evidence>
<dbReference type="GO" id="GO:0007052">
    <property type="term" value="P:mitotic spindle organization"/>
    <property type="evidence" value="ECO:0007669"/>
    <property type="project" value="TreeGrafter"/>
</dbReference>
<organism evidence="7 8">
    <name type="scientific">Sphaerosporella brunnea</name>
    <dbReference type="NCBI Taxonomy" id="1250544"/>
    <lineage>
        <taxon>Eukaryota</taxon>
        <taxon>Fungi</taxon>
        <taxon>Dikarya</taxon>
        <taxon>Ascomycota</taxon>
        <taxon>Pezizomycotina</taxon>
        <taxon>Pezizomycetes</taxon>
        <taxon>Pezizales</taxon>
        <taxon>Pyronemataceae</taxon>
        <taxon>Sphaerosporella</taxon>
    </lineage>
</organism>
<dbReference type="Gene3D" id="2.160.10.10">
    <property type="entry name" value="Hexapeptide repeat proteins"/>
    <property type="match status" value="1"/>
</dbReference>
<evidence type="ECO:0000256" key="4">
    <source>
        <dbReference type="ARBA" id="ARBA00022490"/>
    </source>
</evidence>
<keyword evidence="5" id="KW-0206">Cytoskeleton</keyword>
<accession>A0A5J5F287</accession>
<comment type="subcellular location">
    <subcellularLocation>
        <location evidence="1">Cytoplasm</location>
        <location evidence="1">Cytoskeleton</location>
    </subcellularLocation>
</comment>
<dbReference type="GO" id="GO:0070840">
    <property type="term" value="F:dynein complex binding"/>
    <property type="evidence" value="ECO:0007669"/>
    <property type="project" value="TreeGrafter"/>
</dbReference>
<evidence type="ECO:0000313" key="8">
    <source>
        <dbReference type="Proteomes" id="UP000326924"/>
    </source>
</evidence>
<evidence type="ECO:0000256" key="2">
    <source>
        <dbReference type="ARBA" id="ARBA00007719"/>
    </source>
</evidence>
<comment type="similarity">
    <text evidence="2">Belongs to the dynactin subunits 5/6 family. Dynactin subunit 6 subfamily.</text>
</comment>
<dbReference type="SUPFAM" id="SSF51161">
    <property type="entry name" value="Trimeric LpxA-like enzymes"/>
    <property type="match status" value="1"/>
</dbReference>
<dbReference type="PANTHER" id="PTHR13072:SF0">
    <property type="entry name" value="DYNACTIN SUBUNIT 6"/>
    <property type="match status" value="1"/>
</dbReference>
<dbReference type="AlphaFoldDB" id="A0A5J5F287"/>
<keyword evidence="8" id="KW-1185">Reference proteome</keyword>
<evidence type="ECO:0000256" key="6">
    <source>
        <dbReference type="ARBA" id="ARBA00034687"/>
    </source>
</evidence>
<comment type="function">
    <text evidence="6">Part of the dynactin complex that activates the molecular motor dynein for ultra-processive transport along microtubules.</text>
</comment>
<evidence type="ECO:0000256" key="3">
    <source>
        <dbReference type="ARBA" id="ARBA00016573"/>
    </source>
</evidence>
<evidence type="ECO:0000256" key="1">
    <source>
        <dbReference type="ARBA" id="ARBA00004245"/>
    </source>
</evidence>
<keyword evidence="4" id="KW-0963">Cytoplasm</keyword>
<dbReference type="GO" id="GO:0005869">
    <property type="term" value="C:dynactin complex"/>
    <property type="evidence" value="ECO:0007669"/>
    <property type="project" value="InterPro"/>
</dbReference>
<comment type="caution">
    <text evidence="7">The sequence shown here is derived from an EMBL/GenBank/DDBJ whole genome shotgun (WGS) entry which is preliminary data.</text>
</comment>
<sequence length="182" mass="19486">MAPKSRLSESAAARPPAILSPTILISDVAQLTGTHLIRVGNHTAVHPRCRINSSAGPITIGDYCILNERTQIIAPDERGIVLENYVVVETNAVVEAQRVGEGSVIEVGAKIGKGAVVGKNCKFTPLTTVADGEVVEDDTVVWGFGSRRKDMSGSKEARRKLVERQVEGLKAVIPSNRAKFMS</sequence>
<evidence type="ECO:0000256" key="5">
    <source>
        <dbReference type="ARBA" id="ARBA00023212"/>
    </source>
</evidence>
<dbReference type="InterPro" id="IPR027777">
    <property type="entry name" value="DCTN6"/>
</dbReference>
<dbReference type="Proteomes" id="UP000326924">
    <property type="component" value="Unassembled WGS sequence"/>
</dbReference>
<dbReference type="InParanoid" id="A0A5J5F287"/>
<gene>
    <name evidence="7" type="ORF">FN846DRAFT_939557</name>
</gene>
<proteinExistence type="inferred from homology"/>
<dbReference type="PANTHER" id="PTHR13072">
    <property type="entry name" value="DYNACTIN 6"/>
    <property type="match status" value="1"/>
</dbReference>
<name>A0A5J5F287_9PEZI</name>
<dbReference type="InterPro" id="IPR011004">
    <property type="entry name" value="Trimer_LpxA-like_sf"/>
</dbReference>
<protein>
    <recommendedName>
        <fullName evidence="3">Dynactin subunit 6</fullName>
    </recommendedName>
</protein>
<reference evidence="7 8" key="1">
    <citation type="submission" date="2019-09" db="EMBL/GenBank/DDBJ databases">
        <title>Draft genome of the ectomycorrhizal ascomycete Sphaerosporella brunnea.</title>
        <authorList>
            <consortium name="DOE Joint Genome Institute"/>
            <person name="Benucci G.M."/>
            <person name="Marozzi G."/>
            <person name="Antonielli L."/>
            <person name="Sanchez S."/>
            <person name="Marco P."/>
            <person name="Wang X."/>
            <person name="Falini L.B."/>
            <person name="Barry K."/>
            <person name="Haridas S."/>
            <person name="Lipzen A."/>
            <person name="Labutti K."/>
            <person name="Grigoriev I.V."/>
            <person name="Murat C."/>
            <person name="Martin F."/>
            <person name="Albertini E."/>
            <person name="Donnini D."/>
            <person name="Bonito G."/>
        </authorList>
    </citation>
    <scope>NUCLEOTIDE SEQUENCE [LARGE SCALE GENOMIC DNA]</scope>
    <source>
        <strain evidence="7 8">Sb_GMNB300</strain>
    </source>
</reference>
<dbReference type="OrthoDB" id="2355at2759"/>